<proteinExistence type="predicted"/>
<dbReference type="EMBL" id="OMOQ01000001">
    <property type="protein sequence ID" value="SPH17926.1"/>
    <property type="molecule type" value="Genomic_DNA"/>
</dbReference>
<evidence type="ECO:0000313" key="3">
    <source>
        <dbReference type="Proteomes" id="UP000244924"/>
    </source>
</evidence>
<protein>
    <recommendedName>
        <fullName evidence="4">ParB/Sulfiredoxin domain-containing protein</fullName>
    </recommendedName>
</protein>
<feature type="compositionally biased region" description="Acidic residues" evidence="1">
    <location>
        <begin position="326"/>
        <end position="352"/>
    </location>
</feature>
<name>A0A2R8B5S2_9RHOB</name>
<dbReference type="RefSeq" id="WP_108852316.1">
    <property type="nucleotide sequence ID" value="NZ_OMOQ01000001.1"/>
</dbReference>
<accession>A0A2R8B5S2</accession>
<dbReference type="Proteomes" id="UP000244924">
    <property type="component" value="Unassembled WGS sequence"/>
</dbReference>
<evidence type="ECO:0000313" key="2">
    <source>
        <dbReference type="EMBL" id="SPH17926.1"/>
    </source>
</evidence>
<organism evidence="2 3">
    <name type="scientific">Albidovulum aquaemixtae</name>
    <dbReference type="NCBI Taxonomy" id="1542388"/>
    <lineage>
        <taxon>Bacteria</taxon>
        <taxon>Pseudomonadati</taxon>
        <taxon>Pseudomonadota</taxon>
        <taxon>Alphaproteobacteria</taxon>
        <taxon>Rhodobacterales</taxon>
        <taxon>Paracoccaceae</taxon>
        <taxon>Albidovulum</taxon>
    </lineage>
</organism>
<sequence length="460" mass="51469">MYKTNTKVPHERQTLIGDAAKASKEKHTFYEYQNKRTELPVVRLDITVPIYRMANYRTRTSQLKYIHDRKVADDFFSAGQENESAQQAQHDILTYFARQGRSTSVSPIMTELETEEQREPLLITDRGVVVNGNRRLAAMRELFAERPGEFKHFSHVDCAVLPASVTPEEIREIEVRLQMRPETKLPYGWIDESIAIQEMIGGGKKADYVADLMKKKKKDVERMARALTEVDIYLKDWLREPGEYQLVEDAEQFFNDLAKALDGIEGDALEAKRRIAWALVSNSGDLKRRIYDYNFSFDKKTDEVITALSDRLSIDLSPKSDPADHDGDDDGDDSDDDDGDDDLDIDLGDDDDDDQVSLDAFIEAFDDLSQRDATASELIEVCDSIWEQGREDAIGQQALKAIQAANSKLMSVDLSKADTGTYGAIEAQLSAVKDRVAALEAALAPFKAGSAAGGDGSSDE</sequence>
<dbReference type="AlphaFoldDB" id="A0A2R8B5S2"/>
<evidence type="ECO:0008006" key="4">
    <source>
        <dbReference type="Google" id="ProtNLM"/>
    </source>
</evidence>
<gene>
    <name evidence="2" type="ORF">DEA8626_01454</name>
</gene>
<reference evidence="2 3" key="1">
    <citation type="submission" date="2018-03" db="EMBL/GenBank/DDBJ databases">
        <authorList>
            <person name="Keele B.F."/>
        </authorList>
    </citation>
    <scope>NUCLEOTIDE SEQUENCE [LARGE SCALE GENOMIC DNA]</scope>
    <source>
        <strain evidence="2 3">CECT 8626</strain>
    </source>
</reference>
<feature type="region of interest" description="Disordered" evidence="1">
    <location>
        <begin position="316"/>
        <end position="352"/>
    </location>
</feature>
<keyword evidence="3" id="KW-1185">Reference proteome</keyword>
<evidence type="ECO:0000256" key="1">
    <source>
        <dbReference type="SAM" id="MobiDB-lite"/>
    </source>
</evidence>
<dbReference type="OrthoDB" id="3176965at2"/>